<dbReference type="AlphaFoldDB" id="A0A0A1A774"/>
<reference evidence="2 6" key="4">
    <citation type="submission" date="2020-02" db="EMBL/GenBank/DDBJ databases">
        <title>WGS of Carbapenem-Resistant Enterobacteriaceae.</title>
        <authorList>
            <person name="Tokajian S."/>
            <person name="El Chaar M."/>
            <person name="El Khoury M."/>
        </authorList>
    </citation>
    <scope>NUCLEOTIDE SEQUENCE [LARGE SCALE GENOMIC DNA]</scope>
    <source>
        <strain evidence="2 6">ECM_75</strain>
    </source>
</reference>
<sequence>MNESYYFRTSDPDYIRHAPSRLEILSKAFTTIITQQESEHELQRLIHLLNKLKGSNRCYNIIAQKLRQCRNGSPCNSLICPHCQRERILAQLAMLHVLPGNSAEYVGVVLFFNKDTQTPPPWKNTDALRAQIGRYKQRISRVLNRLGYAGPATGTFSMMRHMPDGPEARIFWVPQLCLFLPNDSTLIKGLKAHMSRSSGEFIDATTVNTPVIVPRYKDPARLLSCALDPAWHTTDYTLTDKDALVKSRVAPLKGRTLLKSLLALDSLGTGAVSFSFGQPQGKCIDFPVMQPLQCTFVVDQIAVERRVTLATTAFSLL</sequence>
<evidence type="ECO:0000313" key="5">
    <source>
        <dbReference type="Proteomes" id="UP000271008"/>
    </source>
</evidence>
<dbReference type="EMBL" id="JAAJRI010000028">
    <property type="protein sequence ID" value="NGE91017.1"/>
    <property type="molecule type" value="Genomic_DNA"/>
</dbReference>
<dbReference type="Proteomes" id="UP000514715">
    <property type="component" value="Chromosome"/>
</dbReference>
<dbReference type="EMBL" id="DABGZR010000026">
    <property type="protein sequence ID" value="HAJ0997740.1"/>
    <property type="molecule type" value="Genomic_DNA"/>
</dbReference>
<reference evidence="1" key="3">
    <citation type="submission" date="2019-09" db="EMBL/GenBank/DDBJ databases">
        <authorList>
            <consortium name="NCBI Pathogen Detection Project"/>
        </authorList>
    </citation>
    <scope>NUCLEOTIDE SEQUENCE</scope>
    <source>
        <strain evidence="1">EC00605</strain>
    </source>
</reference>
<proteinExistence type="predicted"/>
<dbReference type="EMBL" id="CP057975">
    <property type="protein sequence ID" value="QMP44247.1"/>
    <property type="molecule type" value="Genomic_DNA"/>
</dbReference>
<dbReference type="Proteomes" id="UP000472856">
    <property type="component" value="Unassembled WGS sequence"/>
</dbReference>
<evidence type="ECO:0008006" key="8">
    <source>
        <dbReference type="Google" id="ProtNLM"/>
    </source>
</evidence>
<evidence type="ECO:0000313" key="7">
    <source>
        <dbReference type="Proteomes" id="UP000514715"/>
    </source>
</evidence>
<evidence type="ECO:0000313" key="6">
    <source>
        <dbReference type="Proteomes" id="UP000472856"/>
    </source>
</evidence>
<reference evidence="3 7" key="5">
    <citation type="submission" date="2020-06" db="EMBL/GenBank/DDBJ databases">
        <title>REHAB project genomes.</title>
        <authorList>
            <person name="Shaw L.P."/>
        </authorList>
    </citation>
    <scope>NUCLEOTIDE SEQUENCE [LARGE SCALE GENOMIC DNA]</scope>
    <source>
        <strain evidence="3 7">RHB07-C04</strain>
    </source>
</reference>
<dbReference type="EMBL" id="RQTU01000030">
    <property type="protein sequence ID" value="RRD73010.1"/>
    <property type="molecule type" value="Genomic_DNA"/>
</dbReference>
<reference evidence="4 5" key="2">
    <citation type="submission" date="2018-11" db="EMBL/GenBank/DDBJ databases">
        <title>Enterobacteriaceae from Patient.</title>
        <authorList>
            <person name="Shen C."/>
            <person name="Yang Y."/>
            <person name="Tian G."/>
        </authorList>
    </citation>
    <scope>NUCLEOTIDE SEQUENCE [LARGE SCALE GENOMIC DNA]</scope>
    <source>
        <strain evidence="4 5">GBGD28</strain>
    </source>
</reference>
<dbReference type="RefSeq" id="WP_022645570.1">
    <property type="nucleotide sequence ID" value="NZ_AP022098.1"/>
</dbReference>
<evidence type="ECO:0000313" key="1">
    <source>
        <dbReference type="EMBL" id="HAJ0997740.1"/>
    </source>
</evidence>
<evidence type="ECO:0000313" key="3">
    <source>
        <dbReference type="EMBL" id="QMP44247.1"/>
    </source>
</evidence>
<dbReference type="Proteomes" id="UP000271008">
    <property type="component" value="Unassembled WGS sequence"/>
</dbReference>
<reference evidence="1" key="1">
    <citation type="journal article" date="2018" name="Genome Biol.">
        <title>SKESA: strategic k-mer extension for scrupulous assemblies.</title>
        <authorList>
            <person name="Souvorov A."/>
            <person name="Agarwala R."/>
            <person name="Lipman D.J."/>
        </authorList>
    </citation>
    <scope>NUCLEOTIDE SEQUENCE [LARGE SCALE GENOMIC DNA]</scope>
    <source>
        <strain evidence="1">EC00605</strain>
    </source>
</reference>
<accession>A0A0A1A774</accession>
<evidence type="ECO:0000313" key="4">
    <source>
        <dbReference type="EMBL" id="RRD73010.1"/>
    </source>
</evidence>
<protein>
    <recommendedName>
        <fullName evidence="8">Replication protein</fullName>
    </recommendedName>
</protein>
<organism evidence="4 5">
    <name type="scientific">Escherichia coli</name>
    <dbReference type="NCBI Taxonomy" id="562"/>
    <lineage>
        <taxon>Bacteria</taxon>
        <taxon>Pseudomonadati</taxon>
        <taxon>Pseudomonadota</taxon>
        <taxon>Gammaproteobacteria</taxon>
        <taxon>Enterobacterales</taxon>
        <taxon>Enterobacteriaceae</taxon>
        <taxon>Escherichia</taxon>
    </lineage>
</organism>
<evidence type="ECO:0000313" key="2">
    <source>
        <dbReference type="EMBL" id="NGE91017.1"/>
    </source>
</evidence>
<gene>
    <name evidence="4" type="ORF">EIA08_21765</name>
    <name evidence="2" type="ORF">G5603_23025</name>
    <name evidence="1" type="ORF">HL601_19385</name>
    <name evidence="3" type="ORF">HVW04_04985</name>
</gene>
<name>A0A0A1A774_ECOLX</name>